<reference evidence="1 2" key="1">
    <citation type="submission" date="2024-01" db="EMBL/GenBank/DDBJ databases">
        <title>The genomes of 5 underutilized Papilionoideae crops provide insights into root nodulation and disease resistanc.</title>
        <authorList>
            <person name="Jiang F."/>
        </authorList>
    </citation>
    <scope>NUCLEOTIDE SEQUENCE [LARGE SCALE GENOMIC DNA]</scope>
    <source>
        <strain evidence="1">LVBAO_FW01</strain>
        <tissue evidence="1">Leaves</tissue>
    </source>
</reference>
<gene>
    <name evidence="1" type="ORF">VNO77_17366</name>
</gene>
<dbReference type="EMBL" id="JAYMYQ010000004">
    <property type="protein sequence ID" value="KAK7336818.1"/>
    <property type="molecule type" value="Genomic_DNA"/>
</dbReference>
<proteinExistence type="predicted"/>
<keyword evidence="2" id="KW-1185">Reference proteome</keyword>
<evidence type="ECO:0000313" key="2">
    <source>
        <dbReference type="Proteomes" id="UP001367508"/>
    </source>
</evidence>
<comment type="caution">
    <text evidence="1">The sequence shown here is derived from an EMBL/GenBank/DDBJ whole genome shotgun (WGS) entry which is preliminary data.</text>
</comment>
<name>A0AAN9LNP5_CANGL</name>
<protein>
    <submittedName>
        <fullName evidence="1">Uncharacterized protein</fullName>
    </submittedName>
</protein>
<dbReference type="Proteomes" id="UP001367508">
    <property type="component" value="Unassembled WGS sequence"/>
</dbReference>
<dbReference type="AlphaFoldDB" id="A0AAN9LNP5"/>
<evidence type="ECO:0000313" key="1">
    <source>
        <dbReference type="EMBL" id="KAK7336818.1"/>
    </source>
</evidence>
<sequence length="100" mass="12227">MGMASLTLFSKTLVHAPFFFFPKLYSLSLSDRRLRRPCHRSLPQLRLRPLHHRPRLPFRLQLRRFSRYPRAPLLYYHHLYSWFAFFLPFNQMLHVSSINL</sequence>
<accession>A0AAN9LNP5</accession>
<organism evidence="1 2">
    <name type="scientific">Canavalia gladiata</name>
    <name type="common">Sword bean</name>
    <name type="synonym">Dolichos gladiatus</name>
    <dbReference type="NCBI Taxonomy" id="3824"/>
    <lineage>
        <taxon>Eukaryota</taxon>
        <taxon>Viridiplantae</taxon>
        <taxon>Streptophyta</taxon>
        <taxon>Embryophyta</taxon>
        <taxon>Tracheophyta</taxon>
        <taxon>Spermatophyta</taxon>
        <taxon>Magnoliopsida</taxon>
        <taxon>eudicotyledons</taxon>
        <taxon>Gunneridae</taxon>
        <taxon>Pentapetalae</taxon>
        <taxon>rosids</taxon>
        <taxon>fabids</taxon>
        <taxon>Fabales</taxon>
        <taxon>Fabaceae</taxon>
        <taxon>Papilionoideae</taxon>
        <taxon>50 kb inversion clade</taxon>
        <taxon>NPAAA clade</taxon>
        <taxon>indigoferoid/millettioid clade</taxon>
        <taxon>Phaseoleae</taxon>
        <taxon>Canavalia</taxon>
    </lineage>
</organism>